<dbReference type="Proteomes" id="UP000305906">
    <property type="component" value="Unassembled WGS sequence"/>
</dbReference>
<sequence length="445" mass="47442">MPENQETAGRPARLDEDSLTERAHRAVRLVAERTSTTDQVAELALAAAEQAVHPVGWFPPSLSHGQAGTALLHLYAARAGVGDREAAFEHIREAVLGTRVVPLESPGMFGGTTGLALALADCAREEPRFLPSLHRVHDQLAAQVLDSHYPAVERGLSDADYDWIGGAAGVLAHLGAVEDPSPVVREAVDRLLTYLVWLSEPPQTARTPRRWLLVPEVYPPVGDYHEKYPHGYLNLGFSHGIPGVAAALAGAAAGGHRHPGLETAVTSLTSWILTHQTSDEFGPLWPDGVPVDEDGNEQPRAHGHDQIAWCYGTAGVASALLSIARSTGDGDLLKTAVTAFEAVLRRAAHAGPMSPTLCHGQAGLLMMCRAFAPWSDSAREAIPALLDRLLDHSDEARPVVFADHEVPGNLVDDPGLLSGAAGVALAILAALNDDRPAWFRAFFAR</sequence>
<keyword evidence="1" id="KW-0862">Zinc</keyword>
<keyword evidence="3" id="KW-1185">Reference proteome</keyword>
<dbReference type="GO" id="GO:0046872">
    <property type="term" value="F:metal ion binding"/>
    <property type="evidence" value="ECO:0007669"/>
    <property type="project" value="UniProtKB-KW"/>
</dbReference>
<dbReference type="AlphaFoldDB" id="A0A5R9FIR0"/>
<dbReference type="Pfam" id="PF05147">
    <property type="entry name" value="LANC_like"/>
    <property type="match status" value="1"/>
</dbReference>
<dbReference type="SUPFAM" id="SSF158745">
    <property type="entry name" value="LanC-like"/>
    <property type="match status" value="1"/>
</dbReference>
<accession>A0A5R9FIR0</accession>
<dbReference type="CDD" id="cd04793">
    <property type="entry name" value="LanC"/>
    <property type="match status" value="1"/>
</dbReference>
<dbReference type="GO" id="GO:0031179">
    <property type="term" value="P:peptide modification"/>
    <property type="evidence" value="ECO:0007669"/>
    <property type="project" value="InterPro"/>
</dbReference>
<evidence type="ECO:0000313" key="3">
    <source>
        <dbReference type="Proteomes" id="UP000305906"/>
    </source>
</evidence>
<keyword evidence="1" id="KW-0479">Metal-binding</keyword>
<feature type="binding site" evidence="1">
    <location>
        <position position="310"/>
    </location>
    <ligand>
        <name>Zn(2+)</name>
        <dbReference type="ChEBI" id="CHEBI:29105"/>
    </ligand>
</feature>
<dbReference type="InterPro" id="IPR007822">
    <property type="entry name" value="LANC-like"/>
</dbReference>
<protein>
    <submittedName>
        <fullName evidence="2">Lanthionine synthetase</fullName>
    </submittedName>
</protein>
<feature type="binding site" evidence="1">
    <location>
        <position position="358"/>
    </location>
    <ligand>
        <name>Zn(2+)</name>
        <dbReference type="ChEBI" id="CHEBI:29105"/>
    </ligand>
</feature>
<evidence type="ECO:0000313" key="2">
    <source>
        <dbReference type="EMBL" id="TLS43717.1"/>
    </source>
</evidence>
<feature type="binding site" evidence="1">
    <location>
        <position position="359"/>
    </location>
    <ligand>
        <name>Zn(2+)</name>
        <dbReference type="ChEBI" id="CHEBI:29105"/>
    </ligand>
</feature>
<organism evidence="2 3">
    <name type="scientific">Streptomyces montanus</name>
    <dbReference type="NCBI Taxonomy" id="2580423"/>
    <lineage>
        <taxon>Bacteria</taxon>
        <taxon>Bacillati</taxon>
        <taxon>Actinomycetota</taxon>
        <taxon>Actinomycetes</taxon>
        <taxon>Kitasatosporales</taxon>
        <taxon>Streptomycetaceae</taxon>
        <taxon>Streptomyces</taxon>
    </lineage>
</organism>
<dbReference type="Gene3D" id="1.50.10.20">
    <property type="match status" value="1"/>
</dbReference>
<dbReference type="EMBL" id="VBZC01000027">
    <property type="protein sequence ID" value="TLS43717.1"/>
    <property type="molecule type" value="Genomic_DNA"/>
</dbReference>
<evidence type="ECO:0000256" key="1">
    <source>
        <dbReference type="PIRSR" id="PIRSR607822-1"/>
    </source>
</evidence>
<gene>
    <name evidence="2" type="ORF">FE633_24380</name>
</gene>
<reference evidence="2 3" key="1">
    <citation type="submission" date="2019-05" db="EMBL/GenBank/DDBJ databases">
        <title>Streptomyces sp. NEAU-C151, a novel actinomycete isolated from soil.</title>
        <authorList>
            <person name="Han L."/>
            <person name="Jiang H."/>
        </authorList>
    </citation>
    <scope>NUCLEOTIDE SEQUENCE [LARGE SCALE GENOMIC DNA]</scope>
    <source>
        <strain evidence="2 3">NEAU-C151</strain>
    </source>
</reference>
<dbReference type="PRINTS" id="PR01955">
    <property type="entry name" value="LANCFRANKIA"/>
</dbReference>
<name>A0A5R9FIR0_9ACTN</name>
<dbReference type="PRINTS" id="PR01950">
    <property type="entry name" value="LANCSUPER"/>
</dbReference>
<comment type="caution">
    <text evidence="2">The sequence shown here is derived from an EMBL/GenBank/DDBJ whole genome shotgun (WGS) entry which is preliminary data.</text>
</comment>
<dbReference type="RefSeq" id="WP_138047315.1">
    <property type="nucleotide sequence ID" value="NZ_VBZC01000027.1"/>
</dbReference>
<dbReference type="InterPro" id="IPR033889">
    <property type="entry name" value="LanC"/>
</dbReference>
<dbReference type="SMART" id="SM01260">
    <property type="entry name" value="LANC_like"/>
    <property type="match status" value="1"/>
</dbReference>
<proteinExistence type="predicted"/>